<dbReference type="SUPFAM" id="SSF56801">
    <property type="entry name" value="Acetyl-CoA synthetase-like"/>
    <property type="match status" value="1"/>
</dbReference>
<sequence length="1110" mass="125559">MSDLASKLAKLPKDKKAAMIAMLKGSCAASKKKNELVPRKIGDKVPASYQQEQLWFIDSLAAGDNQNNVSALITLTGELNVGKLEESLNTIIKRHESLRTHFIDEEGVVKQVVKQWIFHELETINLLQDDLDLEEILKKNSSMPFNLEEGPLFRVLLIKASEEKHYLLWVAHHIIWDAWSYTVFMNELTTSYNNENQLEDINIQYPDFSIWQRGHLAGDRLDELNKFWKEKMSNTEVTELMTDFPRPKELNLEGHRFKRVLSGDILDNVKDLAKQAGTTQYMTLLAAFKVLLHKYTQQNEIVVGTPSANRTNSQVEKLIGFFVNMIPIKTNISGDVTFRDTLSTVKESVLESFNNQDLPFEKIVAAANPKREPSRHPLFQVEFTSESMVSDSLPKMKNLKLEHETLHDSGSRFDMSFITYESNGELVVVVEYNRNLFKEETIKQLVNNYESTLLNLSKNPDVSINKLSLLNPDSLEKVISIWAHGKNTEIVNKSLVEVFEETVLKYPNSIAVSFKGKVLTYQELNDKVNKLARYLQAKGVKEETFVGICLNRSVDMIVSLLAVLKAGGTYIPIDSGYPQDRIDHILTDSQVKVAISEGSLVSKIGESVACTILVDRHKQEIEQESTSNLTLNIKPTNLAYVLYTSGSTGKPKGVMIEHLSVVNFIKSISEDYKIKDNDTIVQFALLGFDVSVFEIFSALLNGAKLSIADNNERVSPEDLTKLIKTEQVTVAELPPALLPLLNPDELTTLRLVSVGGEAPSGMLVEQWANKNRKLFNGYGPTETTVAVTLMDCQGKYLKTPPIGKPMANHSAFILDEHLNPVPQGVPGELHIGGIGLARGYLNRNELTAEKFIKSPFECVVGDRLYKTGDLVRWLPNGNIEFLGRIDRQVKIRGFRIELEEIENVLKSYSNVTNAVVIDIDHEEFGRRLIAYITTKDSEISQKELLEFTKSKLPYYMIPFQFIKVESIPLNPNGKIDRNKLPQPNYEEIGQKESIKKPIDEFEEEIAFNIFNNVLGIKVVSVDESFFDLGGNSLQATQIVSKIRKTFNIEITLAEFFNNTTVEKLAEIVRERQKESNNEQQRLLDTLNSIESLTDDEVMKKIKEMQDKVRV</sequence>
<dbReference type="GO" id="GO:0005829">
    <property type="term" value="C:cytosol"/>
    <property type="evidence" value="ECO:0007669"/>
    <property type="project" value="TreeGrafter"/>
</dbReference>
<keyword evidence="3" id="KW-0596">Phosphopantetheine</keyword>
<dbReference type="InterPro" id="IPR025110">
    <property type="entry name" value="AMP-bd_C"/>
</dbReference>
<dbReference type="PANTHER" id="PTHR45527">
    <property type="entry name" value="NONRIBOSOMAL PEPTIDE SYNTHETASE"/>
    <property type="match status" value="1"/>
</dbReference>
<dbReference type="InterPro" id="IPR036736">
    <property type="entry name" value="ACP-like_sf"/>
</dbReference>
<dbReference type="Gene3D" id="3.40.50.980">
    <property type="match status" value="2"/>
</dbReference>
<dbReference type="InterPro" id="IPR029058">
    <property type="entry name" value="AB_hydrolase_fold"/>
</dbReference>
<dbReference type="CDD" id="cd19531">
    <property type="entry name" value="LCL_NRPS-like"/>
    <property type="match status" value="1"/>
</dbReference>
<evidence type="ECO:0000256" key="1">
    <source>
        <dbReference type="ARBA" id="ARBA00001957"/>
    </source>
</evidence>
<comment type="cofactor">
    <cofactor evidence="1">
        <name>pantetheine 4'-phosphate</name>
        <dbReference type="ChEBI" id="CHEBI:47942"/>
    </cofactor>
</comment>
<feature type="domain" description="Carrier" evidence="6">
    <location>
        <begin position="997"/>
        <end position="1072"/>
    </location>
</feature>
<dbReference type="GO" id="GO:0047527">
    <property type="term" value="F:2,3-dihydroxybenzoate-serine ligase activity"/>
    <property type="evidence" value="ECO:0007669"/>
    <property type="project" value="TreeGrafter"/>
</dbReference>
<dbReference type="Pfam" id="PF13193">
    <property type="entry name" value="AMP-binding_C"/>
    <property type="match status" value="1"/>
</dbReference>
<keyword evidence="5" id="KW-0045">Antibiotic biosynthesis</keyword>
<evidence type="ECO:0000256" key="5">
    <source>
        <dbReference type="ARBA" id="ARBA00023194"/>
    </source>
</evidence>
<dbReference type="InterPro" id="IPR020845">
    <property type="entry name" value="AMP-binding_CS"/>
</dbReference>
<dbReference type="InterPro" id="IPR001242">
    <property type="entry name" value="Condensation_dom"/>
</dbReference>
<dbReference type="InterPro" id="IPR020459">
    <property type="entry name" value="AMP-binding"/>
</dbReference>
<dbReference type="Pfam" id="PF00501">
    <property type="entry name" value="AMP-binding"/>
    <property type="match status" value="1"/>
</dbReference>
<dbReference type="GO" id="GO:0008610">
    <property type="term" value="P:lipid biosynthetic process"/>
    <property type="evidence" value="ECO:0007669"/>
    <property type="project" value="UniProtKB-ARBA"/>
</dbReference>
<dbReference type="InterPro" id="IPR000873">
    <property type="entry name" value="AMP-dep_synth/lig_dom"/>
</dbReference>
<dbReference type="SMART" id="SM00823">
    <property type="entry name" value="PKS_PP"/>
    <property type="match status" value="1"/>
</dbReference>
<evidence type="ECO:0000259" key="6">
    <source>
        <dbReference type="PROSITE" id="PS50075"/>
    </source>
</evidence>
<dbReference type="Proteomes" id="UP000053681">
    <property type="component" value="Unassembled WGS sequence"/>
</dbReference>
<keyword evidence="4" id="KW-0597">Phosphoprotein</keyword>
<evidence type="ECO:0000256" key="3">
    <source>
        <dbReference type="ARBA" id="ARBA00022450"/>
    </source>
</evidence>
<dbReference type="InterPro" id="IPR009081">
    <property type="entry name" value="PP-bd_ACP"/>
</dbReference>
<keyword evidence="8" id="KW-1185">Reference proteome</keyword>
<dbReference type="PROSITE" id="PS50075">
    <property type="entry name" value="CARRIER"/>
    <property type="match status" value="1"/>
</dbReference>
<dbReference type="InterPro" id="IPR020806">
    <property type="entry name" value="PKS_PP-bd"/>
</dbReference>
<dbReference type="Gene3D" id="3.40.50.1820">
    <property type="entry name" value="alpha/beta hydrolase"/>
    <property type="match status" value="1"/>
</dbReference>
<dbReference type="FunFam" id="3.40.50.12780:FF:000012">
    <property type="entry name" value="Non-ribosomal peptide synthetase"/>
    <property type="match status" value="1"/>
</dbReference>
<dbReference type="GO" id="GO:0009366">
    <property type="term" value="C:enterobactin synthetase complex"/>
    <property type="evidence" value="ECO:0007669"/>
    <property type="project" value="TreeGrafter"/>
</dbReference>
<dbReference type="FunFam" id="3.40.50.980:FF:000001">
    <property type="entry name" value="Non-ribosomal peptide synthetase"/>
    <property type="match status" value="1"/>
</dbReference>
<dbReference type="InterPro" id="IPR023213">
    <property type="entry name" value="CAT-like_dom_sf"/>
</dbReference>
<protein>
    <recommendedName>
        <fullName evidence="6">Carrier domain-containing protein</fullName>
    </recommendedName>
</protein>
<dbReference type="Gene3D" id="3.30.559.10">
    <property type="entry name" value="Chloramphenicol acetyltransferase-like domain"/>
    <property type="match status" value="1"/>
</dbReference>
<dbReference type="Gene3D" id="3.30.300.30">
    <property type="match status" value="1"/>
</dbReference>
<evidence type="ECO:0000313" key="8">
    <source>
        <dbReference type="Proteomes" id="UP000053681"/>
    </source>
</evidence>
<dbReference type="Gene3D" id="2.30.38.10">
    <property type="entry name" value="Luciferase, Domain 3"/>
    <property type="match status" value="1"/>
</dbReference>
<dbReference type="CDD" id="cd05930">
    <property type="entry name" value="A_NRPS"/>
    <property type="match status" value="1"/>
</dbReference>
<organism evidence="7 8">
    <name type="scientific">Priestia veravalensis</name>
    <dbReference type="NCBI Taxonomy" id="1414648"/>
    <lineage>
        <taxon>Bacteria</taxon>
        <taxon>Bacillati</taxon>
        <taxon>Bacillota</taxon>
        <taxon>Bacilli</taxon>
        <taxon>Bacillales</taxon>
        <taxon>Bacillaceae</taxon>
        <taxon>Priestia</taxon>
    </lineage>
</organism>
<evidence type="ECO:0000256" key="2">
    <source>
        <dbReference type="ARBA" id="ARBA00006432"/>
    </source>
</evidence>
<dbReference type="GO" id="GO:0043041">
    <property type="term" value="P:amino acid activation for nonribosomal peptide biosynthetic process"/>
    <property type="evidence" value="ECO:0007669"/>
    <property type="project" value="TreeGrafter"/>
</dbReference>
<dbReference type="SUPFAM" id="SSF52777">
    <property type="entry name" value="CoA-dependent acyltransferases"/>
    <property type="match status" value="2"/>
</dbReference>
<dbReference type="InterPro" id="IPR010071">
    <property type="entry name" value="AA_adenyl_dom"/>
</dbReference>
<evidence type="ECO:0000256" key="4">
    <source>
        <dbReference type="ARBA" id="ARBA00022553"/>
    </source>
</evidence>
<dbReference type="GO" id="GO:0031177">
    <property type="term" value="F:phosphopantetheine binding"/>
    <property type="evidence" value="ECO:0007669"/>
    <property type="project" value="InterPro"/>
</dbReference>
<dbReference type="NCBIfam" id="TIGR01733">
    <property type="entry name" value="AA-adenyl-dom"/>
    <property type="match status" value="1"/>
</dbReference>
<accession>A0A0V8JJJ8</accession>
<dbReference type="PROSITE" id="PS00012">
    <property type="entry name" value="PHOSPHOPANTETHEINE"/>
    <property type="match status" value="1"/>
</dbReference>
<proteinExistence type="inferred from homology"/>
<comment type="similarity">
    <text evidence="2">Belongs to the ATP-dependent AMP-binding enzyme family.</text>
</comment>
<dbReference type="GO" id="GO:0009239">
    <property type="term" value="P:enterobactin biosynthetic process"/>
    <property type="evidence" value="ECO:0007669"/>
    <property type="project" value="TreeGrafter"/>
</dbReference>
<gene>
    <name evidence="7" type="ORF">AS180_16325</name>
</gene>
<dbReference type="RefSeq" id="WP_062687158.1">
    <property type="nucleotide sequence ID" value="NZ_KQ758678.1"/>
</dbReference>
<evidence type="ECO:0000313" key="7">
    <source>
        <dbReference type="EMBL" id="KSU86848.1"/>
    </source>
</evidence>
<dbReference type="Pfam" id="PF00550">
    <property type="entry name" value="PP-binding"/>
    <property type="match status" value="1"/>
</dbReference>
<dbReference type="InterPro" id="IPR006162">
    <property type="entry name" value="Ppantetheine_attach_site"/>
</dbReference>
<dbReference type="Gene3D" id="3.30.559.30">
    <property type="entry name" value="Nonribosomal peptide synthetase, condensation domain"/>
    <property type="match status" value="1"/>
</dbReference>
<dbReference type="FunFam" id="2.30.38.10:FF:000001">
    <property type="entry name" value="Non-ribosomal peptide synthetase PvdI"/>
    <property type="match status" value="1"/>
</dbReference>
<reference evidence="7 8" key="1">
    <citation type="submission" date="2015-11" db="EMBL/GenBank/DDBJ databases">
        <title>Bacillus caseinolyticus sp nov.</title>
        <authorList>
            <person name="Dastager S.G."/>
            <person name="Mawlankar R."/>
        </authorList>
    </citation>
    <scope>NUCLEOTIDE SEQUENCE [LARGE SCALE GENOMIC DNA]</scope>
    <source>
        <strain evidence="7 8">SGD-V-76</strain>
    </source>
</reference>
<name>A0A0V8JJJ8_9BACI</name>
<dbReference type="PROSITE" id="PS00455">
    <property type="entry name" value="AMP_BINDING"/>
    <property type="match status" value="1"/>
</dbReference>
<dbReference type="Pfam" id="PF00668">
    <property type="entry name" value="Condensation"/>
    <property type="match status" value="1"/>
</dbReference>
<comment type="caution">
    <text evidence="7">The sequence shown here is derived from an EMBL/GenBank/DDBJ whole genome shotgun (WGS) entry which is preliminary data.</text>
</comment>
<dbReference type="EMBL" id="LNQP01000063">
    <property type="protein sequence ID" value="KSU86848.1"/>
    <property type="molecule type" value="Genomic_DNA"/>
</dbReference>
<dbReference type="AlphaFoldDB" id="A0A0V8JJJ8"/>
<dbReference type="PRINTS" id="PR00154">
    <property type="entry name" value="AMPBINDING"/>
</dbReference>
<dbReference type="InterPro" id="IPR045851">
    <property type="entry name" value="AMP-bd_C_sf"/>
</dbReference>
<dbReference type="SUPFAM" id="SSF47336">
    <property type="entry name" value="ACP-like"/>
    <property type="match status" value="1"/>
</dbReference>
<dbReference type="PANTHER" id="PTHR45527:SF1">
    <property type="entry name" value="FATTY ACID SYNTHASE"/>
    <property type="match status" value="1"/>
</dbReference>